<feature type="transmembrane region" description="Helical" evidence="1">
    <location>
        <begin position="33"/>
        <end position="52"/>
    </location>
</feature>
<feature type="transmembrane region" description="Helical" evidence="1">
    <location>
        <begin position="159"/>
        <end position="178"/>
    </location>
</feature>
<feature type="transmembrane region" description="Helical" evidence="1">
    <location>
        <begin position="129"/>
        <end position="147"/>
    </location>
</feature>
<keyword evidence="3" id="KW-1185">Reference proteome</keyword>
<evidence type="ECO:0000313" key="3">
    <source>
        <dbReference type="Proteomes" id="UP000602181"/>
    </source>
</evidence>
<organism evidence="2 3">
    <name type="scientific">Anaerotruncus massiliensis</name>
    <name type="common">ex Togo et al. 2019</name>
    <dbReference type="NCBI Taxonomy" id="1673720"/>
    <lineage>
        <taxon>Bacteria</taxon>
        <taxon>Bacillati</taxon>
        <taxon>Bacillota</taxon>
        <taxon>Clostridia</taxon>
        <taxon>Eubacteriales</taxon>
        <taxon>Oscillospiraceae</taxon>
        <taxon>Anaerotruncus</taxon>
    </lineage>
</organism>
<feature type="transmembrane region" description="Helical" evidence="1">
    <location>
        <begin position="67"/>
        <end position="88"/>
    </location>
</feature>
<dbReference type="RefSeq" id="WP_147437552.1">
    <property type="nucleotide sequence ID" value="NZ_JACOIH010000017.1"/>
</dbReference>
<reference evidence="2 3" key="1">
    <citation type="submission" date="2020-08" db="EMBL/GenBank/DDBJ databases">
        <authorList>
            <person name="Liu C."/>
            <person name="Sun Q."/>
        </authorList>
    </citation>
    <scope>NUCLEOTIDE SEQUENCE [LARGE SCALE GENOMIC DNA]</scope>
    <source>
        <strain evidence="2 3">22A2-44</strain>
    </source>
</reference>
<gene>
    <name evidence="2" type="ORF">H8R05_10105</name>
</gene>
<name>A0ABR7AFY5_9FIRM</name>
<protein>
    <recommendedName>
        <fullName evidence="4">ABC transporter permease</fullName>
    </recommendedName>
</protein>
<dbReference type="Proteomes" id="UP000602181">
    <property type="component" value="Unassembled WGS sequence"/>
</dbReference>
<dbReference type="EMBL" id="JACOIH010000017">
    <property type="protein sequence ID" value="MBC3939261.1"/>
    <property type="molecule type" value="Genomic_DNA"/>
</dbReference>
<evidence type="ECO:0000313" key="2">
    <source>
        <dbReference type="EMBL" id="MBC3939261.1"/>
    </source>
</evidence>
<keyword evidence="1" id="KW-0472">Membrane</keyword>
<keyword evidence="1" id="KW-1133">Transmembrane helix</keyword>
<sequence>MKRKSQGGLGKYIYMEWLIPIKDYYFSIRKNEVIFEIAVPLLISVVCTFMYFNNEKIFIALDGLAELLPTAISILIGFTVMLITLLLTSSGDNVELLKTIETNKVLYKKPVTLYQGLHIQFSHSLFSEIFLLLLIFLYLFLKGVGLYTAVGVGILGIEIYLTLNILLSILRGIANLYFSFYNSQKQK</sequence>
<comment type="caution">
    <text evidence="2">The sequence shown here is derived from an EMBL/GenBank/DDBJ whole genome shotgun (WGS) entry which is preliminary data.</text>
</comment>
<accession>A0ABR7AFY5</accession>
<keyword evidence="1" id="KW-0812">Transmembrane</keyword>
<evidence type="ECO:0008006" key="4">
    <source>
        <dbReference type="Google" id="ProtNLM"/>
    </source>
</evidence>
<evidence type="ECO:0000256" key="1">
    <source>
        <dbReference type="SAM" id="Phobius"/>
    </source>
</evidence>
<proteinExistence type="predicted"/>